<dbReference type="Proteomes" id="UP000799437">
    <property type="component" value="Unassembled WGS sequence"/>
</dbReference>
<dbReference type="RefSeq" id="XP_033598947.1">
    <property type="nucleotide sequence ID" value="XM_033747186.1"/>
</dbReference>
<keyword evidence="1" id="KW-0560">Oxidoreductase</keyword>
<dbReference type="PROSITE" id="PS51384">
    <property type="entry name" value="FAD_FR"/>
    <property type="match status" value="1"/>
</dbReference>
<dbReference type="PANTHER" id="PTHR46505:SF1">
    <property type="entry name" value="OXIDOREDUCTASE NAD-BINDING DOMAIN-CONTAINING PROTEIN 1"/>
    <property type="match status" value="1"/>
</dbReference>
<dbReference type="PANTHER" id="PTHR46505">
    <property type="entry name" value="OXIDOREDUCTASE NAD-BINDING DOMAIN-CONTAINING PROTEIN 1"/>
    <property type="match status" value="1"/>
</dbReference>
<dbReference type="InterPro" id="IPR017927">
    <property type="entry name" value="FAD-bd_FR_type"/>
</dbReference>
<dbReference type="GO" id="GO:0016491">
    <property type="term" value="F:oxidoreductase activity"/>
    <property type="evidence" value="ECO:0007669"/>
    <property type="project" value="UniProtKB-KW"/>
</dbReference>
<evidence type="ECO:0000259" key="5">
    <source>
        <dbReference type="PROSITE" id="PS51384"/>
    </source>
</evidence>
<gene>
    <name evidence="6" type="ORF">EJ05DRAFT_502004</name>
</gene>
<dbReference type="Gene3D" id="2.40.30.10">
    <property type="entry name" value="Translation factors"/>
    <property type="match status" value="1"/>
</dbReference>
<dbReference type="CDD" id="cd00322">
    <property type="entry name" value="FNR_like"/>
    <property type="match status" value="1"/>
</dbReference>
<dbReference type="InterPro" id="IPR039261">
    <property type="entry name" value="FNR_nucleotide-bd"/>
</dbReference>
<organism evidence="6 7">
    <name type="scientific">Pseudovirgaria hyperparasitica</name>
    <dbReference type="NCBI Taxonomy" id="470096"/>
    <lineage>
        <taxon>Eukaryota</taxon>
        <taxon>Fungi</taxon>
        <taxon>Dikarya</taxon>
        <taxon>Ascomycota</taxon>
        <taxon>Pezizomycotina</taxon>
        <taxon>Dothideomycetes</taxon>
        <taxon>Dothideomycetes incertae sedis</taxon>
        <taxon>Acrospermales</taxon>
        <taxon>Acrospermaceae</taxon>
        <taxon>Pseudovirgaria</taxon>
    </lineage>
</organism>
<evidence type="ECO:0000313" key="7">
    <source>
        <dbReference type="Proteomes" id="UP000799437"/>
    </source>
</evidence>
<name>A0A6A6W3E1_9PEZI</name>
<dbReference type="GeneID" id="54488240"/>
<keyword evidence="7" id="KW-1185">Reference proteome</keyword>
<dbReference type="Pfam" id="PF00175">
    <property type="entry name" value="NAD_binding_1"/>
    <property type="match status" value="1"/>
</dbReference>
<feature type="compositionally biased region" description="Basic and acidic residues" evidence="4">
    <location>
        <begin position="9"/>
        <end position="23"/>
    </location>
</feature>
<dbReference type="SUPFAM" id="SSF63380">
    <property type="entry name" value="Riboflavin synthase domain-like"/>
    <property type="match status" value="1"/>
</dbReference>
<evidence type="ECO:0000256" key="3">
    <source>
        <dbReference type="ARBA" id="ARBA00040516"/>
    </source>
</evidence>
<sequence>MAAKAYLSHQERTANEPRDPTLHSVKVRDIEQVVNSIRLIRLVPNETQPTIKFLPGQWLDVHIPGIYKAGGFTLTSTPEDLSPSTDDEYPYLELAIQNAPSNPAAAWLWRPQHEILKSDLDVRVGGSFTWPPSTIKPERIHKVVLVAGGIGINPLISICSALSRSSHINSIKVLYSTRLTTSSSKVLFLERLNALSQKQSTTTVQLFLTGSTPLERTCESMKAAKLQRIRLDDLIDAIGPATGRASTICYVCGPSKMTDDVVKYLAAQEGMDRSRVLCEKWW</sequence>
<evidence type="ECO:0000256" key="2">
    <source>
        <dbReference type="ARBA" id="ARBA00023027"/>
    </source>
</evidence>
<dbReference type="InterPro" id="IPR001433">
    <property type="entry name" value="OxRdtase_FAD/NAD-bd"/>
</dbReference>
<protein>
    <recommendedName>
        <fullName evidence="3">Oxidoreductase NAD-binding domain-containing protein 1</fullName>
    </recommendedName>
</protein>
<dbReference type="Gene3D" id="3.40.50.80">
    <property type="entry name" value="Nucleotide-binding domain of ferredoxin-NADP reductase (FNR) module"/>
    <property type="match status" value="1"/>
</dbReference>
<evidence type="ECO:0000256" key="1">
    <source>
        <dbReference type="ARBA" id="ARBA00023002"/>
    </source>
</evidence>
<dbReference type="GO" id="GO:0005739">
    <property type="term" value="C:mitochondrion"/>
    <property type="evidence" value="ECO:0007669"/>
    <property type="project" value="TreeGrafter"/>
</dbReference>
<feature type="region of interest" description="Disordered" evidence="4">
    <location>
        <begin position="1"/>
        <end position="23"/>
    </location>
</feature>
<dbReference type="EMBL" id="ML996575">
    <property type="protein sequence ID" value="KAF2756496.1"/>
    <property type="molecule type" value="Genomic_DNA"/>
</dbReference>
<evidence type="ECO:0000313" key="6">
    <source>
        <dbReference type="EMBL" id="KAF2756496.1"/>
    </source>
</evidence>
<accession>A0A6A6W3E1</accession>
<dbReference type="InterPro" id="IPR052128">
    <property type="entry name" value="Oxidoreductase_NAD-binding"/>
</dbReference>
<dbReference type="SUPFAM" id="SSF52343">
    <property type="entry name" value="Ferredoxin reductase-like, C-terminal NADP-linked domain"/>
    <property type="match status" value="1"/>
</dbReference>
<proteinExistence type="predicted"/>
<dbReference type="OrthoDB" id="436496at2759"/>
<evidence type="ECO:0000256" key="4">
    <source>
        <dbReference type="SAM" id="MobiDB-lite"/>
    </source>
</evidence>
<reference evidence="6" key="1">
    <citation type="journal article" date="2020" name="Stud. Mycol.">
        <title>101 Dothideomycetes genomes: a test case for predicting lifestyles and emergence of pathogens.</title>
        <authorList>
            <person name="Haridas S."/>
            <person name="Albert R."/>
            <person name="Binder M."/>
            <person name="Bloem J."/>
            <person name="Labutti K."/>
            <person name="Salamov A."/>
            <person name="Andreopoulos B."/>
            <person name="Baker S."/>
            <person name="Barry K."/>
            <person name="Bills G."/>
            <person name="Bluhm B."/>
            <person name="Cannon C."/>
            <person name="Castanera R."/>
            <person name="Culley D."/>
            <person name="Daum C."/>
            <person name="Ezra D."/>
            <person name="Gonzalez J."/>
            <person name="Henrissat B."/>
            <person name="Kuo A."/>
            <person name="Liang C."/>
            <person name="Lipzen A."/>
            <person name="Lutzoni F."/>
            <person name="Magnuson J."/>
            <person name="Mondo S."/>
            <person name="Nolan M."/>
            <person name="Ohm R."/>
            <person name="Pangilinan J."/>
            <person name="Park H.-J."/>
            <person name="Ramirez L."/>
            <person name="Alfaro M."/>
            <person name="Sun H."/>
            <person name="Tritt A."/>
            <person name="Yoshinaga Y."/>
            <person name="Zwiers L.-H."/>
            <person name="Turgeon B."/>
            <person name="Goodwin S."/>
            <person name="Spatafora J."/>
            <person name="Crous P."/>
            <person name="Grigoriev I."/>
        </authorList>
    </citation>
    <scope>NUCLEOTIDE SEQUENCE</scope>
    <source>
        <strain evidence="6">CBS 121739</strain>
    </source>
</reference>
<dbReference type="AlphaFoldDB" id="A0A6A6W3E1"/>
<keyword evidence="2" id="KW-0520">NAD</keyword>
<dbReference type="InterPro" id="IPR017938">
    <property type="entry name" value="Riboflavin_synthase-like_b-brl"/>
</dbReference>
<feature type="domain" description="FAD-binding FR-type" evidence="5">
    <location>
        <begin position="20"/>
        <end position="131"/>
    </location>
</feature>